<evidence type="ECO:0000259" key="3">
    <source>
        <dbReference type="Pfam" id="PF14661"/>
    </source>
</evidence>
<gene>
    <name evidence="5" type="primary">HAUS6</name>
</gene>
<organism evidence="4 5">
    <name type="scientific">Microcaecilia unicolor</name>
    <dbReference type="NCBI Taxonomy" id="1415580"/>
    <lineage>
        <taxon>Eukaryota</taxon>
        <taxon>Metazoa</taxon>
        <taxon>Chordata</taxon>
        <taxon>Craniata</taxon>
        <taxon>Vertebrata</taxon>
        <taxon>Euteleostomi</taxon>
        <taxon>Amphibia</taxon>
        <taxon>Gymnophiona</taxon>
        <taxon>Siphonopidae</taxon>
        <taxon>Microcaecilia</taxon>
    </lineage>
</organism>
<dbReference type="FunCoup" id="A0A6P7X9U5">
    <property type="interactions" value="2091"/>
</dbReference>
<dbReference type="GO" id="GO:0008017">
    <property type="term" value="F:microtubule binding"/>
    <property type="evidence" value="ECO:0007669"/>
    <property type="project" value="TreeGrafter"/>
</dbReference>
<proteinExistence type="predicted"/>
<sequence length="962" mass="109243">MSGAAAGHHTWQKDHLWLYLQALGFEAGAACAAAGKFLTHVTLGVNMFDKPNKDAFSMTAHFLFSKLDSSKCKETFRFCWPPLDKKRDAEFRKLCCEWLKKISDECGSCFPQVVASLFLSPGGPKFVHLMYHFARYVVLQHIKRETEGGNACFYDSLNSKPQDLQKALARNKVAHNRFLQVIQREDTVIQEYQQKAQLMVKQIRELRSERAALQSHLQKLEAKEDHGQSRAEKIQKVRDMWSSIMEMLSFLAEEKEAVDSVVQGHVDQYTLDGASVTLNVPRLLVDKIENEMHKLHIENVYEAGKLNFITIIQLLNEALKMLRHERHQVDHKGLKLDIQYIEGKTKFEAQVLSRLRHMRHKIRREDLVSVNRSIAEKENEWDMKWERVLGQSPFNLIKSLNPVLDLHPAITHFSFDPATEEALKSSLFCQYPASLPDSFKKDSQAKKLRRDEDGLLRNTTEVMPPTSNGGRIISPVITSGRNNVTLLGKDSPYMTPDVKTKCVAQITSVLEMGKTQSEEIRKIRKSLVTEKTCTVRQDDPLQKARKQLAEQVADEIVSDSPMNAAGGMELDDIIGLLASNPFLTRKQIPRTPENLISDIRSSWRKAIHTEDPLEMQKRETQEVPKESEVELDLAHGNQIDLSLACFLSTSHIIDPNDPLEVQPSLSWEKPVPCEPEVFNSTDEFKVCNPVAGLTRFEGPPPEYENGKTVFDNCTKENELDGAFDLPIAHKSIPLGDSPHADVKITDIIQKTSLVSQANSSRCTTLSWDASQMMGDADDTDSHEVIQFSIQHETLPEEAEDLSLNSSRSPETDDEAKKQSKCTENEHSFSEDKVTNMQAAFKPKMDLQAIRCRYEALKNTFKNTITDYEEGIYQSPVRRFVKQRSESNLLQKKVDLEDNDMFSPIDKFFTIDFDGLKTPSRLSMDERKLSLPQLISFSPVEEDLSSRKPGVLHISESPGKLFL</sequence>
<dbReference type="InterPro" id="IPR026797">
    <property type="entry name" value="HAUS_6"/>
</dbReference>
<dbReference type="GO" id="GO:1990498">
    <property type="term" value="C:mitotic spindle microtubule"/>
    <property type="evidence" value="ECO:0007669"/>
    <property type="project" value="TreeGrafter"/>
</dbReference>
<dbReference type="GO" id="GO:0051225">
    <property type="term" value="P:spindle assembly"/>
    <property type="evidence" value="ECO:0007669"/>
    <property type="project" value="InterPro"/>
</dbReference>
<dbReference type="CTD" id="54801"/>
<dbReference type="PANTHER" id="PTHR16151">
    <property type="entry name" value="HAUS AUGMIN-LIKE COMPLEX SUBUNIT 6"/>
    <property type="match status" value="1"/>
</dbReference>
<dbReference type="AlphaFoldDB" id="A0A6P7X9U5"/>
<evidence type="ECO:0000256" key="1">
    <source>
        <dbReference type="SAM" id="Coils"/>
    </source>
</evidence>
<evidence type="ECO:0000313" key="4">
    <source>
        <dbReference type="Proteomes" id="UP000515156"/>
    </source>
</evidence>
<keyword evidence="1" id="KW-0175">Coiled coil</keyword>
<dbReference type="RefSeq" id="XP_030050081.1">
    <property type="nucleotide sequence ID" value="XM_030194221.1"/>
</dbReference>
<evidence type="ECO:0000256" key="2">
    <source>
        <dbReference type="SAM" id="MobiDB-lite"/>
    </source>
</evidence>
<accession>A0A6P7X9U5</accession>
<dbReference type="GeneID" id="115463570"/>
<feature type="coiled-coil region" evidence="1">
    <location>
        <begin position="189"/>
        <end position="223"/>
    </location>
</feature>
<feature type="region of interest" description="Disordered" evidence="2">
    <location>
        <begin position="795"/>
        <end position="828"/>
    </location>
</feature>
<reference evidence="5" key="1">
    <citation type="submission" date="2025-08" db="UniProtKB">
        <authorList>
            <consortium name="RefSeq"/>
        </authorList>
    </citation>
    <scope>IDENTIFICATION</scope>
</reference>
<dbReference type="GO" id="GO:0070652">
    <property type="term" value="C:HAUS complex"/>
    <property type="evidence" value="ECO:0007669"/>
    <property type="project" value="InterPro"/>
</dbReference>
<dbReference type="PANTHER" id="PTHR16151:SF2">
    <property type="entry name" value="HAUS AUGMIN-LIKE COMPLEX SUBUNIT 6"/>
    <property type="match status" value="1"/>
</dbReference>
<name>A0A6P7X9U5_9AMPH</name>
<protein>
    <submittedName>
        <fullName evidence="5">HAUS augmin-like complex subunit 6 isoform X1</fullName>
    </submittedName>
</protein>
<dbReference type="InParanoid" id="A0A6P7X9U5"/>
<dbReference type="Proteomes" id="UP000515156">
    <property type="component" value="Chromosome 2"/>
</dbReference>
<feature type="domain" description="HAUS augmin-like complex subunit 6 N-terminal" evidence="3">
    <location>
        <begin position="16"/>
        <end position="242"/>
    </location>
</feature>
<dbReference type="Pfam" id="PF14661">
    <property type="entry name" value="HAUS6_N"/>
    <property type="match status" value="1"/>
</dbReference>
<dbReference type="KEGG" id="muo:115463570"/>
<keyword evidence="4" id="KW-1185">Reference proteome</keyword>
<feature type="compositionally biased region" description="Basic and acidic residues" evidence="2">
    <location>
        <begin position="814"/>
        <end position="828"/>
    </location>
</feature>
<dbReference type="InterPro" id="IPR028163">
    <property type="entry name" value="HAUS_6_N"/>
</dbReference>
<evidence type="ECO:0000313" key="5">
    <source>
        <dbReference type="RefSeq" id="XP_030050081.1"/>
    </source>
</evidence>
<dbReference type="OrthoDB" id="5575722at2759"/>